<evidence type="ECO:0000256" key="1">
    <source>
        <dbReference type="ARBA" id="ARBA00007316"/>
    </source>
</evidence>
<reference evidence="10 11" key="1">
    <citation type="submission" date="2020-08" db="EMBL/GenBank/DDBJ databases">
        <authorList>
            <person name="Liu C."/>
            <person name="Sun Q."/>
        </authorList>
    </citation>
    <scope>NUCLEOTIDE SEQUENCE [LARGE SCALE GENOMIC DNA]</scope>
    <source>
        <strain evidence="10 11">NSJ-61</strain>
    </source>
</reference>
<dbReference type="InterPro" id="IPR025669">
    <property type="entry name" value="AAA_dom"/>
</dbReference>
<dbReference type="InterPro" id="IPR005702">
    <property type="entry name" value="Wzc-like_C"/>
</dbReference>
<keyword evidence="6" id="KW-0067">ATP-binding</keyword>
<dbReference type="InterPro" id="IPR050445">
    <property type="entry name" value="Bact_polysacc_biosynth/exp"/>
</dbReference>
<dbReference type="InterPro" id="IPR027417">
    <property type="entry name" value="P-loop_NTPase"/>
</dbReference>
<evidence type="ECO:0000256" key="5">
    <source>
        <dbReference type="ARBA" id="ARBA00022777"/>
    </source>
</evidence>
<organism evidence="10 11">
    <name type="scientific">[Eubacterium] hominis</name>
    <dbReference type="NCBI Taxonomy" id="2764325"/>
    <lineage>
        <taxon>Bacteria</taxon>
        <taxon>Bacillati</taxon>
        <taxon>Bacillota</taxon>
        <taxon>Erysipelotrichia</taxon>
        <taxon>Erysipelotrichales</taxon>
        <taxon>Erysipelotrichaceae</taxon>
        <taxon>Amedibacillus</taxon>
    </lineage>
</organism>
<dbReference type="CDD" id="cd05387">
    <property type="entry name" value="BY-kinase"/>
    <property type="match status" value="1"/>
</dbReference>
<evidence type="ECO:0000259" key="9">
    <source>
        <dbReference type="Pfam" id="PF13614"/>
    </source>
</evidence>
<protein>
    <recommendedName>
        <fullName evidence="2">non-specific protein-tyrosine kinase</fullName>
        <ecNumber evidence="2">2.7.10.2</ecNumber>
    </recommendedName>
</protein>
<sequence>MDIKIAPKRAKSDKGHRNVKTNQFAYTEIYRQLRTNIEYSSFEKNIQVVNAVSTNPAEGKSSVASNLATVSVAKYNNVLLIDCDLRKPVQHKIFKVSNKAGLSNLMRNFDSFDVNDDTYFQKFKDNTSEGRLFLLTSGTRVPNPGELLSSEKFKKLMEKLRTRFDFIVIDCPPISAVADAIPVSHVCDGTIFVISAKDTDKNEAKTALTELQRNGVNVLGSVMTMTEATAKHYYNYYYSNEGK</sequence>
<accession>A0A7G9GKN6</accession>
<dbReference type="SUPFAM" id="SSF52540">
    <property type="entry name" value="P-loop containing nucleoside triphosphate hydrolases"/>
    <property type="match status" value="1"/>
</dbReference>
<dbReference type="PANTHER" id="PTHR32309:SF13">
    <property type="entry name" value="FERRIC ENTEROBACTIN TRANSPORT PROTEIN FEPE"/>
    <property type="match status" value="1"/>
</dbReference>
<dbReference type="EC" id="2.7.10.2" evidence="2"/>
<dbReference type="GO" id="GO:0004715">
    <property type="term" value="F:non-membrane spanning protein tyrosine kinase activity"/>
    <property type="evidence" value="ECO:0007669"/>
    <property type="project" value="UniProtKB-EC"/>
</dbReference>
<keyword evidence="4" id="KW-0547">Nucleotide-binding</keyword>
<feature type="domain" description="AAA" evidence="9">
    <location>
        <begin position="59"/>
        <end position="175"/>
    </location>
</feature>
<dbReference type="EMBL" id="CP060636">
    <property type="protein sequence ID" value="QNM11368.1"/>
    <property type="molecule type" value="Genomic_DNA"/>
</dbReference>
<evidence type="ECO:0000313" key="10">
    <source>
        <dbReference type="EMBL" id="QNM11368.1"/>
    </source>
</evidence>
<dbReference type="RefSeq" id="WP_117451877.1">
    <property type="nucleotide sequence ID" value="NZ_CP060636.1"/>
</dbReference>
<evidence type="ECO:0000256" key="3">
    <source>
        <dbReference type="ARBA" id="ARBA00022679"/>
    </source>
</evidence>
<evidence type="ECO:0000256" key="6">
    <source>
        <dbReference type="ARBA" id="ARBA00022840"/>
    </source>
</evidence>
<dbReference type="Pfam" id="PF13614">
    <property type="entry name" value="AAA_31"/>
    <property type="match status" value="1"/>
</dbReference>
<evidence type="ECO:0000256" key="2">
    <source>
        <dbReference type="ARBA" id="ARBA00011903"/>
    </source>
</evidence>
<dbReference type="GO" id="GO:0005886">
    <property type="term" value="C:plasma membrane"/>
    <property type="evidence" value="ECO:0007669"/>
    <property type="project" value="TreeGrafter"/>
</dbReference>
<dbReference type="KEGG" id="ehn:H9Q80_14065"/>
<dbReference type="NCBIfam" id="TIGR01007">
    <property type="entry name" value="eps_fam"/>
    <property type="match status" value="1"/>
</dbReference>
<dbReference type="Proteomes" id="UP000515856">
    <property type="component" value="Chromosome"/>
</dbReference>
<evidence type="ECO:0000256" key="7">
    <source>
        <dbReference type="ARBA" id="ARBA00023137"/>
    </source>
</evidence>
<evidence type="ECO:0000313" key="11">
    <source>
        <dbReference type="Proteomes" id="UP000515856"/>
    </source>
</evidence>
<keyword evidence="5 10" id="KW-0418">Kinase</keyword>
<evidence type="ECO:0000256" key="4">
    <source>
        <dbReference type="ARBA" id="ARBA00022741"/>
    </source>
</evidence>
<dbReference type="PANTHER" id="PTHR32309">
    <property type="entry name" value="TYROSINE-PROTEIN KINASE"/>
    <property type="match status" value="1"/>
</dbReference>
<comment type="catalytic activity">
    <reaction evidence="8">
        <text>L-tyrosyl-[protein] + ATP = O-phospho-L-tyrosyl-[protein] + ADP + H(+)</text>
        <dbReference type="Rhea" id="RHEA:10596"/>
        <dbReference type="Rhea" id="RHEA-COMP:10136"/>
        <dbReference type="Rhea" id="RHEA-COMP:20101"/>
        <dbReference type="ChEBI" id="CHEBI:15378"/>
        <dbReference type="ChEBI" id="CHEBI:30616"/>
        <dbReference type="ChEBI" id="CHEBI:46858"/>
        <dbReference type="ChEBI" id="CHEBI:61978"/>
        <dbReference type="ChEBI" id="CHEBI:456216"/>
        <dbReference type="EC" id="2.7.10.2"/>
    </reaction>
</comment>
<dbReference type="AlphaFoldDB" id="A0A7G9GKN6"/>
<evidence type="ECO:0000256" key="8">
    <source>
        <dbReference type="ARBA" id="ARBA00051245"/>
    </source>
</evidence>
<gene>
    <name evidence="10" type="ORF">H9Q80_14065</name>
</gene>
<proteinExistence type="inferred from homology"/>
<dbReference type="Gene3D" id="3.40.50.300">
    <property type="entry name" value="P-loop containing nucleotide triphosphate hydrolases"/>
    <property type="match status" value="1"/>
</dbReference>
<keyword evidence="3" id="KW-0808">Transferase</keyword>
<dbReference type="GO" id="GO:0005524">
    <property type="term" value="F:ATP binding"/>
    <property type="evidence" value="ECO:0007669"/>
    <property type="project" value="UniProtKB-KW"/>
</dbReference>
<comment type="similarity">
    <text evidence="1">Belongs to the CpsD/CapB family.</text>
</comment>
<keyword evidence="11" id="KW-1185">Reference proteome</keyword>
<name>A0A7G9GKN6_9FIRM</name>
<keyword evidence="7" id="KW-0829">Tyrosine-protein kinase</keyword>